<gene>
    <name evidence="2" type="ORF">AVEN_43858_1</name>
</gene>
<comment type="caution">
    <text evidence="2">The sequence shown here is derived from an EMBL/GenBank/DDBJ whole genome shotgun (WGS) entry which is preliminary data.</text>
</comment>
<keyword evidence="1" id="KW-1133">Transmembrane helix</keyword>
<keyword evidence="1" id="KW-0472">Membrane</keyword>
<reference evidence="2 3" key="1">
    <citation type="journal article" date="2019" name="Sci. Rep.">
        <title>Orb-weaving spider Araneus ventricosus genome elucidates the spidroin gene catalogue.</title>
        <authorList>
            <person name="Kono N."/>
            <person name="Nakamura H."/>
            <person name="Ohtoshi R."/>
            <person name="Moran D.A.P."/>
            <person name="Shinohara A."/>
            <person name="Yoshida Y."/>
            <person name="Fujiwara M."/>
            <person name="Mori M."/>
            <person name="Tomita M."/>
            <person name="Arakawa K."/>
        </authorList>
    </citation>
    <scope>NUCLEOTIDE SEQUENCE [LARGE SCALE GENOMIC DNA]</scope>
</reference>
<proteinExistence type="predicted"/>
<dbReference type="AlphaFoldDB" id="A0A4Y2Q6M8"/>
<keyword evidence="3" id="KW-1185">Reference proteome</keyword>
<organism evidence="2 3">
    <name type="scientific">Araneus ventricosus</name>
    <name type="common">Orbweaver spider</name>
    <name type="synonym">Epeira ventricosa</name>
    <dbReference type="NCBI Taxonomy" id="182803"/>
    <lineage>
        <taxon>Eukaryota</taxon>
        <taxon>Metazoa</taxon>
        <taxon>Ecdysozoa</taxon>
        <taxon>Arthropoda</taxon>
        <taxon>Chelicerata</taxon>
        <taxon>Arachnida</taxon>
        <taxon>Araneae</taxon>
        <taxon>Araneomorphae</taxon>
        <taxon>Entelegynae</taxon>
        <taxon>Araneoidea</taxon>
        <taxon>Araneidae</taxon>
        <taxon>Araneus</taxon>
    </lineage>
</organism>
<evidence type="ECO:0000313" key="3">
    <source>
        <dbReference type="Proteomes" id="UP000499080"/>
    </source>
</evidence>
<feature type="non-terminal residue" evidence="2">
    <location>
        <position position="1"/>
    </location>
</feature>
<keyword evidence="1" id="KW-0812">Transmembrane</keyword>
<feature type="transmembrane region" description="Helical" evidence="1">
    <location>
        <begin position="136"/>
        <end position="153"/>
    </location>
</feature>
<dbReference type="EMBL" id="BGPR01136908">
    <property type="protein sequence ID" value="GBN58912.1"/>
    <property type="molecule type" value="Genomic_DNA"/>
</dbReference>
<protein>
    <submittedName>
        <fullName evidence="2">Uncharacterized protein</fullName>
    </submittedName>
</protein>
<name>A0A4Y2Q6M8_ARAVE</name>
<accession>A0A4Y2Q6M8</accession>
<sequence length="169" mass="18940">SHFPQPPAFSISPVVVCSASQAFLSFQRRIGLSQPHQSFYLSSHHMSVSLVTKAAFDISSGLIAALSGHQSFFSAVPVKWLSGSYVCSQPPKLFYLSSRMSALSYQSFFDFFSHVCSQPPKLFYLSSRKSALNHQIFFTIPFVCLLSLPKLFFRSSRMTALSHHSKEPY</sequence>
<dbReference type="Proteomes" id="UP000499080">
    <property type="component" value="Unassembled WGS sequence"/>
</dbReference>
<evidence type="ECO:0000256" key="1">
    <source>
        <dbReference type="SAM" id="Phobius"/>
    </source>
</evidence>
<evidence type="ECO:0000313" key="2">
    <source>
        <dbReference type="EMBL" id="GBN58912.1"/>
    </source>
</evidence>